<reference evidence="3 4" key="1">
    <citation type="submission" date="2018-06" db="EMBL/GenBank/DDBJ databases">
        <authorList>
            <consortium name="Pathogen Informatics"/>
            <person name="Doyle S."/>
        </authorList>
    </citation>
    <scope>NUCLEOTIDE SEQUENCE [LARGE SCALE GENOMIC DNA]</scope>
    <source>
        <strain evidence="3 4">NCTC11997</strain>
    </source>
</reference>
<feature type="transmembrane region" description="Helical" evidence="1">
    <location>
        <begin position="400"/>
        <end position="419"/>
    </location>
</feature>
<evidence type="ECO:0000256" key="1">
    <source>
        <dbReference type="SAM" id="Phobius"/>
    </source>
</evidence>
<dbReference type="EMBL" id="CP065725">
    <property type="protein sequence ID" value="QPT40322.1"/>
    <property type="molecule type" value="Genomic_DNA"/>
</dbReference>
<reference evidence="2 5" key="2">
    <citation type="submission" date="2020-12" db="EMBL/GenBank/DDBJ databases">
        <title>FDA dAtabase for Regulatory Grade micrObial Sequences (FDA-ARGOS): Supporting development and validation of Infectious Disease Dx tests.</title>
        <authorList>
            <person name="Sproer C."/>
            <person name="Gronow S."/>
            <person name="Severitt S."/>
            <person name="Schroder I."/>
            <person name="Tallon L."/>
            <person name="Sadzewicz L."/>
            <person name="Zhao X."/>
            <person name="Boylan J."/>
            <person name="Ott S."/>
            <person name="Bowen H."/>
            <person name="Vavikolanu K."/>
            <person name="Mehta A."/>
            <person name="Aluvathingal J."/>
            <person name="Nadendla S."/>
            <person name="Lowell S."/>
            <person name="Myers T."/>
            <person name="Yan Y."/>
            <person name="Sichtig H."/>
        </authorList>
    </citation>
    <scope>NUCLEOTIDE SEQUENCE [LARGE SCALE GENOMIC DNA]</scope>
    <source>
        <strain evidence="2 5">FDAARGOS_872</strain>
    </source>
</reference>
<feature type="transmembrane region" description="Helical" evidence="1">
    <location>
        <begin position="66"/>
        <end position="85"/>
    </location>
</feature>
<dbReference type="Proteomes" id="UP000254603">
    <property type="component" value="Unassembled WGS sequence"/>
</dbReference>
<feature type="transmembrane region" description="Helical" evidence="1">
    <location>
        <begin position="203"/>
        <end position="225"/>
    </location>
</feature>
<keyword evidence="1" id="KW-1133">Transmembrane helix</keyword>
<feature type="transmembrane region" description="Helical" evidence="1">
    <location>
        <begin position="425"/>
        <end position="441"/>
    </location>
</feature>
<dbReference type="PANTHER" id="PTHR37422">
    <property type="entry name" value="TEICHURONIC ACID BIOSYNTHESIS PROTEIN TUAE"/>
    <property type="match status" value="1"/>
</dbReference>
<gene>
    <name evidence="2" type="ORF">I6G29_01455</name>
    <name evidence="3" type="ORF">NCTC11997_00335</name>
</gene>
<protein>
    <submittedName>
        <fullName evidence="3">Lipid A core - O-antigen ligase and related enzymes</fullName>
    </submittedName>
</protein>
<feature type="transmembrane region" description="Helical" evidence="1">
    <location>
        <begin position="12"/>
        <end position="29"/>
    </location>
</feature>
<dbReference type="PANTHER" id="PTHR37422:SF13">
    <property type="entry name" value="LIPOPOLYSACCHARIDE BIOSYNTHESIS PROTEIN PA4999-RELATED"/>
    <property type="match status" value="1"/>
</dbReference>
<feature type="transmembrane region" description="Helical" evidence="1">
    <location>
        <begin position="273"/>
        <end position="294"/>
    </location>
</feature>
<feature type="transmembrane region" description="Helical" evidence="1">
    <location>
        <begin position="41"/>
        <end position="59"/>
    </location>
</feature>
<keyword evidence="1" id="KW-0812">Transmembrane</keyword>
<keyword evidence="5" id="KW-1185">Reference proteome</keyword>
<feature type="transmembrane region" description="Helical" evidence="1">
    <location>
        <begin position="135"/>
        <end position="154"/>
    </location>
</feature>
<proteinExistence type="predicted"/>
<accession>A0A378XAW0</accession>
<dbReference type="InterPro" id="IPR051533">
    <property type="entry name" value="WaaL-like"/>
</dbReference>
<organism evidence="3 4">
    <name type="scientific">Oligella ureolytica</name>
    <dbReference type="NCBI Taxonomy" id="90244"/>
    <lineage>
        <taxon>Bacteria</taxon>
        <taxon>Pseudomonadati</taxon>
        <taxon>Pseudomonadota</taxon>
        <taxon>Betaproteobacteria</taxon>
        <taxon>Burkholderiales</taxon>
        <taxon>Alcaligenaceae</taxon>
        <taxon>Oligella</taxon>
    </lineage>
</organism>
<evidence type="ECO:0000313" key="2">
    <source>
        <dbReference type="EMBL" id="QPT40322.1"/>
    </source>
</evidence>
<evidence type="ECO:0000313" key="5">
    <source>
        <dbReference type="Proteomes" id="UP000594903"/>
    </source>
</evidence>
<feature type="transmembrane region" description="Helical" evidence="1">
    <location>
        <begin position="97"/>
        <end position="115"/>
    </location>
</feature>
<dbReference type="EMBL" id="UGSB01000001">
    <property type="protein sequence ID" value="SUA50704.1"/>
    <property type="molecule type" value="Genomic_DNA"/>
</dbReference>
<evidence type="ECO:0000313" key="4">
    <source>
        <dbReference type="Proteomes" id="UP000254603"/>
    </source>
</evidence>
<dbReference type="STRING" id="1122619.GCA_000373745_01296"/>
<sequence length="454" mass="50266">MNQFVIKKPNGLLVVSLIQLLLLFFYFTLNITNVGEMGTVLPLLGGFVALAGGVFFLQLVKSQISLRLHFVVFLLFVLWVALRVIVDLGDMEHLKQLTVATTGGILLFFLLGTFARKALDTLTNANLKLTSSKTLLLTFLLVSTLIFLSFKGRLLDRDDIFYISGVEGGYQRPGNFLIMLFVMASFTFISITSHPRTRKRINLFVWLGIYSIGMVLAVISSQMIGSNAATANLLAIYLMTCVLALLSFNKNIRQAFYNKNLRLPLSKQTFKKLIKYAITALVAVIFLAVIAIQVTGFDLSKTRAFGFGTGSNNSVTSRFDILLETGAAQMSYAPFLGNVNVAELTTGNAGRTLHNFIPNLLAELGLVGLLIALTLLFLVGWHLVKSIKTASKEGKDLNQAIINLWLLFVLLFLFLYANLSVGKEWPVMWFFVGFAVSVFVFNDNSSRKTKCVVS</sequence>
<feature type="transmembrane region" description="Helical" evidence="1">
    <location>
        <begin position="174"/>
        <end position="191"/>
    </location>
</feature>
<dbReference type="RefSeq" id="WP_018574480.1">
    <property type="nucleotide sequence ID" value="NZ_CP065725.1"/>
</dbReference>
<dbReference type="GO" id="GO:0016874">
    <property type="term" value="F:ligase activity"/>
    <property type="evidence" value="ECO:0007669"/>
    <property type="project" value="UniProtKB-KW"/>
</dbReference>
<dbReference type="Proteomes" id="UP000594903">
    <property type="component" value="Chromosome"/>
</dbReference>
<keyword evidence="1" id="KW-0472">Membrane</keyword>
<name>A0A378XAW0_9BURK</name>
<feature type="transmembrane region" description="Helical" evidence="1">
    <location>
        <begin position="231"/>
        <end position="252"/>
    </location>
</feature>
<evidence type="ECO:0000313" key="3">
    <source>
        <dbReference type="EMBL" id="SUA50704.1"/>
    </source>
</evidence>
<dbReference type="AlphaFoldDB" id="A0A378XAW0"/>
<keyword evidence="3" id="KW-0436">Ligase</keyword>
<feature type="transmembrane region" description="Helical" evidence="1">
    <location>
        <begin position="360"/>
        <end position="379"/>
    </location>
</feature>